<reference evidence="2 3" key="1">
    <citation type="submission" date="2017-12" db="EMBL/GenBank/DDBJ databases">
        <title>Sequencing, de novo assembly and annotation of complete genome of a new Thraustochytrid species, strain FCC1311.</title>
        <authorList>
            <person name="Sedici K."/>
            <person name="Godart F."/>
            <person name="Aiese Cigliano R."/>
            <person name="Sanseverino W."/>
            <person name="Barakat M."/>
            <person name="Ortet P."/>
            <person name="Marechal E."/>
            <person name="Cagnac O."/>
            <person name="Amato A."/>
        </authorList>
    </citation>
    <scope>NUCLEOTIDE SEQUENCE [LARGE SCALE GENOMIC DNA]</scope>
</reference>
<dbReference type="AlphaFoldDB" id="A0A2R5GJ03"/>
<evidence type="ECO:0000313" key="2">
    <source>
        <dbReference type="EMBL" id="GBG29708.1"/>
    </source>
</evidence>
<dbReference type="Pfam" id="PF00443">
    <property type="entry name" value="UCH"/>
    <property type="match status" value="1"/>
</dbReference>
<feature type="domain" description="USP" evidence="1">
    <location>
        <begin position="1"/>
        <end position="237"/>
    </location>
</feature>
<dbReference type="PROSITE" id="PS00973">
    <property type="entry name" value="USP_2"/>
    <property type="match status" value="1"/>
</dbReference>
<dbReference type="GO" id="GO:0005634">
    <property type="term" value="C:nucleus"/>
    <property type="evidence" value="ECO:0007669"/>
    <property type="project" value="TreeGrafter"/>
</dbReference>
<dbReference type="InterPro" id="IPR001394">
    <property type="entry name" value="Peptidase_C19_UCH"/>
</dbReference>
<dbReference type="InterPro" id="IPR050164">
    <property type="entry name" value="Peptidase_C19"/>
</dbReference>
<dbReference type="Gene3D" id="3.90.70.10">
    <property type="entry name" value="Cysteine proteinases"/>
    <property type="match status" value="1"/>
</dbReference>
<dbReference type="PANTHER" id="PTHR24006">
    <property type="entry name" value="UBIQUITIN CARBOXYL-TERMINAL HYDROLASE"/>
    <property type="match status" value="1"/>
</dbReference>
<keyword evidence="3" id="KW-1185">Reference proteome</keyword>
<dbReference type="InterPro" id="IPR038765">
    <property type="entry name" value="Papain-like_cys_pep_sf"/>
</dbReference>
<dbReference type="InterPro" id="IPR018200">
    <property type="entry name" value="USP_CS"/>
</dbReference>
<protein>
    <submittedName>
        <fullName evidence="2">Ubiquitin carboxyl-terminal hydrolase family protein</fullName>
    </submittedName>
</protein>
<evidence type="ECO:0000313" key="3">
    <source>
        <dbReference type="Proteomes" id="UP000241890"/>
    </source>
</evidence>
<proteinExistence type="predicted"/>
<dbReference type="SUPFAM" id="SSF54001">
    <property type="entry name" value="Cysteine proteinases"/>
    <property type="match status" value="1"/>
</dbReference>
<dbReference type="InterPro" id="IPR028889">
    <property type="entry name" value="USP"/>
</dbReference>
<gene>
    <name evidence="2" type="ORF">FCC1311_059292</name>
</gene>
<comment type="caution">
    <text evidence="2">The sequence shown here is derived from an EMBL/GenBank/DDBJ whole genome shotgun (WGS) entry which is preliminary data.</text>
</comment>
<sequence length="238" mass="26400">MGLEPVSARGRLVDQQDAHEFLRCFIEALMACSKKHLAHSNSASSPDGASLSVESIFDIGVRTSIRCSRCKTVSGRAESILDVSLAIANEPAGTSIVSLLDRVAETEVLQGENAYACDNCAAKVHATKTTDFVRMPRIFVLHLKRFDNSGAKIDAGVVFPETLAFKKRLHYDLRAIVVHYGRTCRSGHYTVFVRKGAVLHEDDTKSTWEEISDDVVSDAPWSRVQAQEPYLLLYERRT</sequence>
<dbReference type="OrthoDB" id="47475at2759"/>
<accession>A0A2R5GJ03</accession>
<dbReference type="GO" id="GO:0016579">
    <property type="term" value="P:protein deubiquitination"/>
    <property type="evidence" value="ECO:0007669"/>
    <property type="project" value="InterPro"/>
</dbReference>
<dbReference type="PANTHER" id="PTHR24006:SF747">
    <property type="entry name" value="UBIQUITIN CARBOXYL-TERMINAL HYDROLASE 20"/>
    <property type="match status" value="1"/>
</dbReference>
<dbReference type="EMBL" id="BEYU01000063">
    <property type="protein sequence ID" value="GBG29708.1"/>
    <property type="molecule type" value="Genomic_DNA"/>
</dbReference>
<dbReference type="PROSITE" id="PS50235">
    <property type="entry name" value="USP_3"/>
    <property type="match status" value="1"/>
</dbReference>
<evidence type="ECO:0000259" key="1">
    <source>
        <dbReference type="PROSITE" id="PS50235"/>
    </source>
</evidence>
<dbReference type="Proteomes" id="UP000241890">
    <property type="component" value="Unassembled WGS sequence"/>
</dbReference>
<dbReference type="GO" id="GO:0005829">
    <property type="term" value="C:cytosol"/>
    <property type="evidence" value="ECO:0007669"/>
    <property type="project" value="TreeGrafter"/>
</dbReference>
<organism evidence="2 3">
    <name type="scientific">Hondaea fermentalgiana</name>
    <dbReference type="NCBI Taxonomy" id="2315210"/>
    <lineage>
        <taxon>Eukaryota</taxon>
        <taxon>Sar</taxon>
        <taxon>Stramenopiles</taxon>
        <taxon>Bigyra</taxon>
        <taxon>Labyrinthulomycetes</taxon>
        <taxon>Thraustochytrida</taxon>
        <taxon>Thraustochytriidae</taxon>
        <taxon>Hondaea</taxon>
    </lineage>
</organism>
<dbReference type="GO" id="GO:0004843">
    <property type="term" value="F:cysteine-type deubiquitinase activity"/>
    <property type="evidence" value="ECO:0007669"/>
    <property type="project" value="InterPro"/>
</dbReference>
<dbReference type="InParanoid" id="A0A2R5GJ03"/>
<name>A0A2R5GJ03_9STRA</name>
<keyword evidence="2" id="KW-0378">Hydrolase</keyword>
<dbReference type="CDD" id="cd02257">
    <property type="entry name" value="Peptidase_C19"/>
    <property type="match status" value="1"/>
</dbReference>